<dbReference type="Proteomes" id="UP001597380">
    <property type="component" value="Unassembled WGS sequence"/>
</dbReference>
<comment type="caution">
    <text evidence="1">The sequence shown here is derived from an EMBL/GenBank/DDBJ whole genome shotgun (WGS) entry which is preliminary data.</text>
</comment>
<gene>
    <name evidence="1" type="ORF">ACFSJ3_10855</name>
</gene>
<organism evidence="1 2">
    <name type="scientific">Corallincola platygyrae</name>
    <dbReference type="NCBI Taxonomy" id="1193278"/>
    <lineage>
        <taxon>Bacteria</taxon>
        <taxon>Pseudomonadati</taxon>
        <taxon>Pseudomonadota</taxon>
        <taxon>Gammaproteobacteria</taxon>
        <taxon>Alteromonadales</taxon>
        <taxon>Psychromonadaceae</taxon>
        <taxon>Corallincola</taxon>
    </lineage>
</organism>
<dbReference type="RefSeq" id="WP_345339130.1">
    <property type="nucleotide sequence ID" value="NZ_BAABLI010000008.1"/>
</dbReference>
<name>A0ABW4XN61_9GAMM</name>
<accession>A0ABW4XN61</accession>
<sequence>MGYSNYYRHPHTQNEMKQFFASAVNELDIPVKVRGRRRPKYLPCAWDDLYRSNMSLRNWKSYRKAQWKD</sequence>
<proteinExistence type="predicted"/>
<evidence type="ECO:0000313" key="1">
    <source>
        <dbReference type="EMBL" id="MFD2096485.1"/>
    </source>
</evidence>
<evidence type="ECO:0000313" key="2">
    <source>
        <dbReference type="Proteomes" id="UP001597380"/>
    </source>
</evidence>
<reference evidence="2" key="1">
    <citation type="journal article" date="2019" name="Int. J. Syst. Evol. Microbiol.">
        <title>The Global Catalogue of Microorganisms (GCM) 10K type strain sequencing project: providing services to taxonomists for standard genome sequencing and annotation.</title>
        <authorList>
            <consortium name="The Broad Institute Genomics Platform"/>
            <consortium name="The Broad Institute Genome Sequencing Center for Infectious Disease"/>
            <person name="Wu L."/>
            <person name="Ma J."/>
        </authorList>
    </citation>
    <scope>NUCLEOTIDE SEQUENCE [LARGE SCALE GENOMIC DNA]</scope>
    <source>
        <strain evidence="2">CGMCC 1.10992</strain>
    </source>
</reference>
<protein>
    <submittedName>
        <fullName evidence="1">Uncharacterized protein</fullName>
    </submittedName>
</protein>
<dbReference type="EMBL" id="JBHUHT010000012">
    <property type="protein sequence ID" value="MFD2096485.1"/>
    <property type="molecule type" value="Genomic_DNA"/>
</dbReference>
<keyword evidence="2" id="KW-1185">Reference proteome</keyword>